<sequence>MSASQTPRTVRVENVLARYYDQAREAARLLSAQAAPGHPGFEPDFELPPMSEDLRRYLAVSDVSVHALDDYQGHSLTLLNMMGNPGTRTTKTFASLLMVARAVHHIRRTGERIAIVTPSSANKATALRDAVQRAVDCGLVTGDELRIAVVVPGAARRKLWSSPLSQDTERRAQNPVITYDGPQRASVKDLAVSFVDKFGAEAENRTGYRIWYSLALGNYKMADALRALVEQDTLGRAPERGRLHAHAVSSAYGLLGHAFGHRHLLGSEGGVPRYLLVQHLDTPDMVLHLRGGDFSRTRVPGFAYDPATGLHRQDADPHFPALTADPGETLETTFYTQTPVTAEEMSALIHQQGGDGIVVSLHECFSRYPQIRALLAAADVTLPADPRLLREWSLVMAFTGVLNAVDRGLIEAGDDIVVHGSGSYHTADFTELEEAAVSPVTDVDELGDVIVKSLNA</sequence>
<dbReference type="InterPro" id="IPR046044">
    <property type="entry name" value="DUF6002"/>
</dbReference>
<evidence type="ECO:0000313" key="2">
    <source>
        <dbReference type="Proteomes" id="UP000320481"/>
    </source>
</evidence>
<name>A0A5C6JX92_9ACTN</name>
<organism evidence="1 2">
    <name type="scientific">Streptomyces misionensis</name>
    <dbReference type="NCBI Taxonomy" id="67331"/>
    <lineage>
        <taxon>Bacteria</taxon>
        <taxon>Bacillati</taxon>
        <taxon>Actinomycetota</taxon>
        <taxon>Actinomycetes</taxon>
        <taxon>Kitasatosporales</taxon>
        <taxon>Streptomycetaceae</taxon>
        <taxon>Streptomyces</taxon>
    </lineage>
</organism>
<proteinExistence type="predicted"/>
<reference evidence="1" key="1">
    <citation type="journal article" date="2019" name="Microbiol. Resour. Announc.">
        <title>Draft Genomic Sequences of Streptomyces misionensis and Streptomyces albidoflavus, bacteria applied for phytopathogen biocontrol.</title>
        <authorList>
            <person name="Pylro V."/>
            <person name="Dias A."/>
            <person name="Andreote F."/>
            <person name="Varani A."/>
            <person name="Andreote C."/>
            <person name="Bernardo E."/>
            <person name="Martins T."/>
        </authorList>
    </citation>
    <scope>NUCLEOTIDE SEQUENCE [LARGE SCALE GENOMIC DNA]</scope>
    <source>
        <strain evidence="1">66</strain>
    </source>
</reference>
<dbReference type="Proteomes" id="UP000320481">
    <property type="component" value="Unassembled WGS sequence"/>
</dbReference>
<evidence type="ECO:0000313" key="1">
    <source>
        <dbReference type="EMBL" id="TWV53488.1"/>
    </source>
</evidence>
<gene>
    <name evidence="1" type="ORF">FRZ03_10155</name>
</gene>
<accession>A0A5C6JX92</accession>
<comment type="caution">
    <text evidence="1">The sequence shown here is derived from an EMBL/GenBank/DDBJ whole genome shotgun (WGS) entry which is preliminary data.</text>
</comment>
<keyword evidence="2" id="KW-1185">Reference proteome</keyword>
<dbReference type="Pfam" id="PF19465">
    <property type="entry name" value="DUF6002"/>
    <property type="match status" value="1"/>
</dbReference>
<protein>
    <submittedName>
        <fullName evidence="1">Uncharacterized protein</fullName>
    </submittedName>
</protein>
<dbReference type="RefSeq" id="WP_146464816.1">
    <property type="nucleotide sequence ID" value="NZ_VOGW01000055.1"/>
</dbReference>
<dbReference type="AlphaFoldDB" id="A0A5C6JX92"/>
<dbReference type="EMBL" id="VOGW01000055">
    <property type="protein sequence ID" value="TWV53488.1"/>
    <property type="molecule type" value="Genomic_DNA"/>
</dbReference>